<evidence type="ECO:0000256" key="7">
    <source>
        <dbReference type="SAM" id="Phobius"/>
    </source>
</evidence>
<dbReference type="Pfam" id="PF00069">
    <property type="entry name" value="Pkinase"/>
    <property type="match status" value="1"/>
</dbReference>
<dbReference type="PANTHER" id="PTHR43289:SF6">
    <property type="entry name" value="SERINE_THREONINE-PROTEIN KINASE NEKL-3"/>
    <property type="match status" value="1"/>
</dbReference>
<dbReference type="PROSITE" id="PS50011">
    <property type="entry name" value="PROTEIN_KINASE_DOM"/>
    <property type="match status" value="1"/>
</dbReference>
<proteinExistence type="predicted"/>
<dbReference type="PROSITE" id="PS00107">
    <property type="entry name" value="PROTEIN_KINASE_ATP"/>
    <property type="match status" value="1"/>
</dbReference>
<dbReference type="SMART" id="SM00220">
    <property type="entry name" value="S_TKc"/>
    <property type="match status" value="1"/>
</dbReference>
<dbReference type="InterPro" id="IPR000719">
    <property type="entry name" value="Prot_kinase_dom"/>
</dbReference>
<evidence type="ECO:0000256" key="5">
    <source>
        <dbReference type="PROSITE-ProRule" id="PRU10141"/>
    </source>
</evidence>
<gene>
    <name evidence="9" type="ORF">POL67_06255</name>
</gene>
<dbReference type="InterPro" id="IPR011009">
    <property type="entry name" value="Kinase-like_dom_sf"/>
</dbReference>
<dbReference type="InterPro" id="IPR017441">
    <property type="entry name" value="Protein_kinase_ATP_BS"/>
</dbReference>
<dbReference type="CDD" id="cd14014">
    <property type="entry name" value="STKc_PknB_like"/>
    <property type="match status" value="1"/>
</dbReference>
<dbReference type="Proteomes" id="UP001221411">
    <property type="component" value="Unassembled WGS sequence"/>
</dbReference>
<dbReference type="InterPro" id="IPR008271">
    <property type="entry name" value="Ser/Thr_kinase_AS"/>
</dbReference>
<keyword evidence="2 5" id="KW-0547">Nucleotide-binding</keyword>
<feature type="binding site" evidence="5">
    <location>
        <position position="44"/>
    </location>
    <ligand>
        <name>ATP</name>
        <dbReference type="ChEBI" id="CHEBI:30616"/>
    </ligand>
</feature>
<dbReference type="SUPFAM" id="SSF56112">
    <property type="entry name" value="Protein kinase-like (PK-like)"/>
    <property type="match status" value="1"/>
</dbReference>
<feature type="domain" description="Protein kinase" evidence="8">
    <location>
        <begin position="15"/>
        <end position="288"/>
    </location>
</feature>
<dbReference type="GO" id="GO:0016301">
    <property type="term" value="F:kinase activity"/>
    <property type="evidence" value="ECO:0007669"/>
    <property type="project" value="UniProtKB-KW"/>
</dbReference>
<keyword evidence="7" id="KW-0472">Membrane</keyword>
<evidence type="ECO:0000256" key="4">
    <source>
        <dbReference type="ARBA" id="ARBA00022840"/>
    </source>
</evidence>
<keyword evidence="4 5" id="KW-0067">ATP-binding</keyword>
<dbReference type="RefSeq" id="WP_271916153.1">
    <property type="nucleotide sequence ID" value="NZ_JAQNDO010000001.1"/>
</dbReference>
<comment type="caution">
    <text evidence="9">The sequence shown here is derived from an EMBL/GenBank/DDBJ whole genome shotgun (WGS) entry which is preliminary data.</text>
</comment>
<keyword evidence="1" id="KW-0808">Transferase</keyword>
<sequence>MLHTFQPGQLLLDKYRVERVLGAGGMGMVIAARHLALDELVAIKFMLGGGSQADLTRFVREARAAVRLRSQHVARVLDVAALEDGTPYMVLEHLNGSDLAHMLRERGPLPVSEAVDAILQACEAIAEAHSIGIVHRDIKPANLFLTRGADGSPCIKVLDFGIAKWSASTAKMDASQPMGSAPYMAPEQFAATNQVDPRTDVWALGATLFDLLTGKTPFHRDDVDSIQALMHAVLLRDPMRPRMLRADLPEALEAVLLRCLDKDQAARFPSVAKLAAALVPFGSEHASLYAKRVARVLGEAETSARAVASSEVERTAPVPQLVVATAPLPQFEDDSAEGTALQTAAPVSRKDRRVPLVAGLVIAVAVGGIFLGMRLGRGTAASPSTATEMLEVRTPPPLEQPSDIATGAPITVSAAPVTSTAAASVADTPARVEVPPSTASQARTVQPPRRVVPAAPVGTPSSTSSPKENLYGRRR</sequence>
<reference evidence="9 10" key="1">
    <citation type="submission" date="2022-11" db="EMBL/GenBank/DDBJ databases">
        <title>Minimal conservation of predation-associated metabolite biosynthetic gene clusters underscores biosynthetic potential of Myxococcota including descriptions for ten novel species: Archangium lansinium sp. nov., Myxococcus landrumus sp. nov., Nannocystis bai.</title>
        <authorList>
            <person name="Ahearne A."/>
            <person name="Stevens C."/>
            <person name="Dowd S."/>
        </authorList>
    </citation>
    <scope>NUCLEOTIDE SEQUENCE [LARGE SCALE GENOMIC DNA]</scope>
    <source>
        <strain evidence="9 10">RJM3</strain>
    </source>
</reference>
<keyword evidence="10" id="KW-1185">Reference proteome</keyword>
<dbReference type="EMBL" id="JAQNDO010000001">
    <property type="protein sequence ID" value="MDC0740941.1"/>
    <property type="molecule type" value="Genomic_DNA"/>
</dbReference>
<evidence type="ECO:0000256" key="6">
    <source>
        <dbReference type="SAM" id="MobiDB-lite"/>
    </source>
</evidence>
<dbReference type="PANTHER" id="PTHR43289">
    <property type="entry name" value="MITOGEN-ACTIVATED PROTEIN KINASE KINASE KINASE 20-RELATED"/>
    <property type="match status" value="1"/>
</dbReference>
<name>A0ABT5EGI9_9BACT</name>
<evidence type="ECO:0000313" key="10">
    <source>
        <dbReference type="Proteomes" id="UP001221411"/>
    </source>
</evidence>
<evidence type="ECO:0000256" key="1">
    <source>
        <dbReference type="ARBA" id="ARBA00022679"/>
    </source>
</evidence>
<organism evidence="9 10">
    <name type="scientific">Polyangium mundeleinium</name>
    <dbReference type="NCBI Taxonomy" id="2995306"/>
    <lineage>
        <taxon>Bacteria</taxon>
        <taxon>Pseudomonadati</taxon>
        <taxon>Myxococcota</taxon>
        <taxon>Polyangia</taxon>
        <taxon>Polyangiales</taxon>
        <taxon>Polyangiaceae</taxon>
        <taxon>Polyangium</taxon>
    </lineage>
</organism>
<dbReference type="PROSITE" id="PS00108">
    <property type="entry name" value="PROTEIN_KINASE_ST"/>
    <property type="match status" value="1"/>
</dbReference>
<feature type="compositionally biased region" description="Low complexity" evidence="6">
    <location>
        <begin position="441"/>
        <end position="457"/>
    </location>
</feature>
<evidence type="ECO:0000256" key="3">
    <source>
        <dbReference type="ARBA" id="ARBA00022777"/>
    </source>
</evidence>
<keyword evidence="7" id="KW-1133">Transmembrane helix</keyword>
<keyword evidence="7" id="KW-0812">Transmembrane</keyword>
<protein>
    <submittedName>
        <fullName evidence="9">Protein kinase</fullName>
    </submittedName>
</protein>
<evidence type="ECO:0000313" key="9">
    <source>
        <dbReference type="EMBL" id="MDC0740941.1"/>
    </source>
</evidence>
<evidence type="ECO:0000256" key="2">
    <source>
        <dbReference type="ARBA" id="ARBA00022741"/>
    </source>
</evidence>
<feature type="transmembrane region" description="Helical" evidence="7">
    <location>
        <begin position="354"/>
        <end position="373"/>
    </location>
</feature>
<feature type="region of interest" description="Disordered" evidence="6">
    <location>
        <begin position="421"/>
        <end position="475"/>
    </location>
</feature>
<accession>A0ABT5EGI9</accession>
<dbReference type="Gene3D" id="3.30.200.20">
    <property type="entry name" value="Phosphorylase Kinase, domain 1"/>
    <property type="match status" value="1"/>
</dbReference>
<keyword evidence="3 9" id="KW-0418">Kinase</keyword>
<evidence type="ECO:0000259" key="8">
    <source>
        <dbReference type="PROSITE" id="PS50011"/>
    </source>
</evidence>
<dbReference type="Gene3D" id="1.10.510.10">
    <property type="entry name" value="Transferase(Phosphotransferase) domain 1"/>
    <property type="match status" value="1"/>
</dbReference>